<comment type="caution">
    <text evidence="3">The sequence shown here is derived from an EMBL/GenBank/DDBJ whole genome shotgun (WGS) entry which is preliminary data.</text>
</comment>
<dbReference type="EMBL" id="QXGD01001032">
    <property type="protein sequence ID" value="KAE9216845.1"/>
    <property type="molecule type" value="Genomic_DNA"/>
</dbReference>
<accession>A0A6A4DCN5</accession>
<evidence type="ECO:0000313" key="4">
    <source>
        <dbReference type="Proteomes" id="UP000437068"/>
    </source>
</evidence>
<dbReference type="AlphaFoldDB" id="A0A6A4DCN5"/>
<evidence type="ECO:0000313" key="5">
    <source>
        <dbReference type="Proteomes" id="UP000440367"/>
    </source>
</evidence>
<dbReference type="Proteomes" id="UP000437068">
    <property type="component" value="Unassembled WGS sequence"/>
</dbReference>
<evidence type="ECO:0000256" key="1">
    <source>
        <dbReference type="SAM" id="MobiDB-lite"/>
    </source>
</evidence>
<reference evidence="4 5" key="1">
    <citation type="submission" date="2018-08" db="EMBL/GenBank/DDBJ databases">
        <title>Genomic investigation of the strawberry pathogen Phytophthora fragariae indicates pathogenicity is determined by transcriptional variation in three key races.</title>
        <authorList>
            <person name="Adams T.M."/>
            <person name="Armitage A.D."/>
            <person name="Sobczyk M.K."/>
            <person name="Bates H.J."/>
            <person name="Dunwell J.M."/>
            <person name="Nellist C.F."/>
            <person name="Harrison R.J."/>
        </authorList>
    </citation>
    <scope>NUCLEOTIDE SEQUENCE [LARGE SCALE GENOMIC DNA]</scope>
    <source>
        <strain evidence="3 4">A4</strain>
        <strain evidence="2 5">BC-1</strain>
    </source>
</reference>
<feature type="compositionally biased region" description="Polar residues" evidence="1">
    <location>
        <begin position="153"/>
        <end position="170"/>
    </location>
</feature>
<gene>
    <name evidence="3" type="ORF">PF001_g12608</name>
    <name evidence="2" type="ORF">PF002_g16962</name>
</gene>
<dbReference type="Proteomes" id="UP000440367">
    <property type="component" value="Unassembled WGS sequence"/>
</dbReference>
<evidence type="ECO:0000313" key="3">
    <source>
        <dbReference type="EMBL" id="KAE9305407.1"/>
    </source>
</evidence>
<proteinExistence type="predicted"/>
<organism evidence="3 4">
    <name type="scientific">Phytophthora fragariae</name>
    <dbReference type="NCBI Taxonomy" id="53985"/>
    <lineage>
        <taxon>Eukaryota</taxon>
        <taxon>Sar</taxon>
        <taxon>Stramenopiles</taxon>
        <taxon>Oomycota</taxon>
        <taxon>Peronosporomycetes</taxon>
        <taxon>Peronosporales</taxon>
        <taxon>Peronosporaceae</taxon>
        <taxon>Phytophthora</taxon>
    </lineage>
</organism>
<evidence type="ECO:0000313" key="2">
    <source>
        <dbReference type="EMBL" id="KAE9216845.1"/>
    </source>
</evidence>
<name>A0A6A4DCN5_9STRA</name>
<dbReference type="EMBL" id="QXGE01000709">
    <property type="protein sequence ID" value="KAE9305407.1"/>
    <property type="molecule type" value="Genomic_DNA"/>
</dbReference>
<protein>
    <submittedName>
        <fullName evidence="3">Uncharacterized protein</fullName>
    </submittedName>
</protein>
<feature type="region of interest" description="Disordered" evidence="1">
    <location>
        <begin position="146"/>
        <end position="170"/>
    </location>
</feature>
<sequence length="170" mass="18801">MSLENAPTLADCLPVPSKSVLSSPVLAEKNSKDLTLEQVLADRFQVWTKVNEVIEKLTPLQAYQGDIHGLQKLQQLHLLCNILSPMHSALHACCSKIGLVVVLLNIPHSSARRTFTPSSSHYCGKVELFLTLRPKSTKVTLESMRPTRMKPNGSKNKSDTLISLTTTPWT</sequence>